<proteinExistence type="predicted"/>
<evidence type="ECO:0000313" key="3">
    <source>
        <dbReference type="Proteomes" id="UP000031668"/>
    </source>
</evidence>
<evidence type="ECO:0000259" key="1">
    <source>
        <dbReference type="Pfam" id="PF13358"/>
    </source>
</evidence>
<dbReference type="Pfam" id="PF13358">
    <property type="entry name" value="DDE_3"/>
    <property type="match status" value="1"/>
</dbReference>
<comment type="caution">
    <text evidence="2">The sequence shown here is derived from an EMBL/GenBank/DDBJ whole genome shotgun (WGS) entry which is preliminary data.</text>
</comment>
<keyword evidence="3" id="KW-1185">Reference proteome</keyword>
<dbReference type="PANTHER" id="PTHR46564">
    <property type="entry name" value="TRANSPOSASE"/>
    <property type="match status" value="1"/>
</dbReference>
<dbReference type="InterPro" id="IPR036397">
    <property type="entry name" value="RNaseH_sf"/>
</dbReference>
<dbReference type="EMBL" id="JWZT01000567">
    <property type="protein sequence ID" value="KII74086.1"/>
    <property type="molecule type" value="Genomic_DNA"/>
</dbReference>
<sequence>MTESYIYIVETGVNLHTSTHHFGYAAIGLTQSTHEPANKGISMSLLVAISLYGVVHFKIQDGAINGKIFKICLMELVVIYSNLSSIYIMDNCWIPKSHTATSFVQNSSIRQGFLPSFSPQLNPIEEYSSRLKSAKVDENHKI</sequence>
<gene>
    <name evidence="2" type="ORF">RF11_00072</name>
</gene>
<dbReference type="PANTHER" id="PTHR46564:SF1">
    <property type="entry name" value="TRANSPOSASE"/>
    <property type="match status" value="1"/>
</dbReference>
<dbReference type="GO" id="GO:0003676">
    <property type="term" value="F:nucleic acid binding"/>
    <property type="evidence" value="ECO:0007669"/>
    <property type="project" value="InterPro"/>
</dbReference>
<dbReference type="Gene3D" id="3.30.420.10">
    <property type="entry name" value="Ribonuclease H-like superfamily/Ribonuclease H"/>
    <property type="match status" value="1"/>
</dbReference>
<dbReference type="OrthoDB" id="5980266at2759"/>
<accession>A0A0C2N367</accession>
<feature type="domain" description="Tc1-like transposase DDE" evidence="1">
    <location>
        <begin position="7"/>
        <end position="134"/>
    </location>
</feature>
<reference evidence="2 3" key="1">
    <citation type="journal article" date="2014" name="Genome Biol. Evol.">
        <title>The genome of the myxosporean Thelohanellus kitauei shows adaptations to nutrient acquisition within its fish host.</title>
        <authorList>
            <person name="Yang Y."/>
            <person name="Xiong J."/>
            <person name="Zhou Z."/>
            <person name="Huo F."/>
            <person name="Miao W."/>
            <person name="Ran C."/>
            <person name="Liu Y."/>
            <person name="Zhang J."/>
            <person name="Feng J."/>
            <person name="Wang M."/>
            <person name="Wang M."/>
            <person name="Wang L."/>
            <person name="Yao B."/>
        </authorList>
    </citation>
    <scope>NUCLEOTIDE SEQUENCE [LARGE SCALE GENOMIC DNA]</scope>
    <source>
        <strain evidence="2">Wuqing</strain>
    </source>
</reference>
<dbReference type="InterPro" id="IPR038717">
    <property type="entry name" value="Tc1-like_DDE_dom"/>
</dbReference>
<name>A0A0C2N367_THEKT</name>
<organism evidence="2 3">
    <name type="scientific">Thelohanellus kitauei</name>
    <name type="common">Myxosporean</name>
    <dbReference type="NCBI Taxonomy" id="669202"/>
    <lineage>
        <taxon>Eukaryota</taxon>
        <taxon>Metazoa</taxon>
        <taxon>Cnidaria</taxon>
        <taxon>Myxozoa</taxon>
        <taxon>Myxosporea</taxon>
        <taxon>Bivalvulida</taxon>
        <taxon>Platysporina</taxon>
        <taxon>Myxobolidae</taxon>
        <taxon>Thelohanellus</taxon>
    </lineage>
</organism>
<evidence type="ECO:0000313" key="2">
    <source>
        <dbReference type="EMBL" id="KII74086.1"/>
    </source>
</evidence>
<dbReference type="Proteomes" id="UP000031668">
    <property type="component" value="Unassembled WGS sequence"/>
</dbReference>
<protein>
    <recommendedName>
        <fullName evidence="1">Tc1-like transposase DDE domain-containing protein</fullName>
    </recommendedName>
</protein>
<dbReference type="AlphaFoldDB" id="A0A0C2N367"/>